<accession>A0A382UXE5</accession>
<feature type="non-terminal residue" evidence="1">
    <location>
        <position position="1"/>
    </location>
</feature>
<sequence length="40" mass="4145">AIAAISISGTKGSINVKSVVELSKEVTKTARLISTKLSDK</sequence>
<organism evidence="1">
    <name type="scientific">marine metagenome</name>
    <dbReference type="NCBI Taxonomy" id="408172"/>
    <lineage>
        <taxon>unclassified sequences</taxon>
        <taxon>metagenomes</taxon>
        <taxon>ecological metagenomes</taxon>
    </lineage>
</organism>
<proteinExistence type="predicted"/>
<protein>
    <recommendedName>
        <fullName evidence="2">IclR-ED domain-containing protein</fullName>
    </recommendedName>
</protein>
<evidence type="ECO:0008006" key="2">
    <source>
        <dbReference type="Google" id="ProtNLM"/>
    </source>
</evidence>
<evidence type="ECO:0000313" key="1">
    <source>
        <dbReference type="EMBL" id="SVD38914.1"/>
    </source>
</evidence>
<dbReference type="AlphaFoldDB" id="A0A382UXE5"/>
<gene>
    <name evidence="1" type="ORF">METZ01_LOCUS391768</name>
</gene>
<dbReference type="EMBL" id="UINC01147537">
    <property type="protein sequence ID" value="SVD38914.1"/>
    <property type="molecule type" value="Genomic_DNA"/>
</dbReference>
<reference evidence="1" key="1">
    <citation type="submission" date="2018-05" db="EMBL/GenBank/DDBJ databases">
        <authorList>
            <person name="Lanie J.A."/>
            <person name="Ng W.-L."/>
            <person name="Kazmierczak K.M."/>
            <person name="Andrzejewski T.M."/>
            <person name="Davidsen T.M."/>
            <person name="Wayne K.J."/>
            <person name="Tettelin H."/>
            <person name="Glass J.I."/>
            <person name="Rusch D."/>
            <person name="Podicherti R."/>
            <person name="Tsui H.-C.T."/>
            <person name="Winkler M.E."/>
        </authorList>
    </citation>
    <scope>NUCLEOTIDE SEQUENCE</scope>
</reference>
<name>A0A382UXE5_9ZZZZ</name>